<sequence>MLPFPLPFEVDRVLAVLGWYALLAALVVAAVFAVLAFTRERPRLIWWSAVAVGVALIPAAALPGQPALAASVLIVLLGGGIAVVGGSSAAVLALDTAMGGAVEPGLHGGIMVAPKGARGEGLVAERTEVLRGGITIGVLERVGAAGTIIAGFPEGLAVVVAVKGIGRFSELESSEARERFIIGTLASLVWACACALVVHLVIR</sequence>
<evidence type="ECO:0000313" key="2">
    <source>
        <dbReference type="EMBL" id="GLI25762.1"/>
    </source>
</evidence>
<comment type="caution">
    <text evidence="2">The sequence shown here is derived from an EMBL/GenBank/DDBJ whole genome shotgun (WGS) entry which is preliminary data.</text>
</comment>
<dbReference type="RefSeq" id="WP_281881723.1">
    <property type="nucleotide sequence ID" value="NZ_BSDP01000001.1"/>
</dbReference>
<organism evidence="2 3">
    <name type="scientific">Agromyces rhizosphaerae</name>
    <dbReference type="NCBI Taxonomy" id="88374"/>
    <lineage>
        <taxon>Bacteria</taxon>
        <taxon>Bacillati</taxon>
        <taxon>Actinomycetota</taxon>
        <taxon>Actinomycetes</taxon>
        <taxon>Micrococcales</taxon>
        <taxon>Microbacteriaceae</taxon>
        <taxon>Agromyces</taxon>
    </lineage>
</organism>
<feature type="transmembrane region" description="Helical" evidence="1">
    <location>
        <begin position="44"/>
        <end position="62"/>
    </location>
</feature>
<evidence type="ECO:0000256" key="1">
    <source>
        <dbReference type="SAM" id="Phobius"/>
    </source>
</evidence>
<keyword evidence="1" id="KW-1133">Transmembrane helix</keyword>
<feature type="transmembrane region" description="Helical" evidence="1">
    <location>
        <begin position="12"/>
        <end position="37"/>
    </location>
</feature>
<keyword evidence="1" id="KW-0812">Transmembrane</keyword>
<reference evidence="2" key="1">
    <citation type="submission" date="2022-12" db="EMBL/GenBank/DDBJ databases">
        <title>Reference genome sequencing for broad-spectrum identification of bacterial and archaeal isolates by mass spectrometry.</title>
        <authorList>
            <person name="Sekiguchi Y."/>
            <person name="Tourlousse D.M."/>
        </authorList>
    </citation>
    <scope>NUCLEOTIDE SEQUENCE</scope>
    <source>
        <strain evidence="2">14</strain>
    </source>
</reference>
<dbReference type="Proteomes" id="UP001144396">
    <property type="component" value="Unassembled WGS sequence"/>
</dbReference>
<dbReference type="AlphaFoldDB" id="A0A9W6CV00"/>
<keyword evidence="3" id="KW-1185">Reference proteome</keyword>
<proteinExistence type="predicted"/>
<name>A0A9W6CV00_9MICO</name>
<evidence type="ECO:0000313" key="3">
    <source>
        <dbReference type="Proteomes" id="UP001144396"/>
    </source>
</evidence>
<feature type="transmembrane region" description="Helical" evidence="1">
    <location>
        <begin position="180"/>
        <end position="202"/>
    </location>
</feature>
<dbReference type="EMBL" id="BSDP01000001">
    <property type="protein sequence ID" value="GLI25762.1"/>
    <property type="molecule type" value="Genomic_DNA"/>
</dbReference>
<accession>A0A9W6CV00</accession>
<feature type="transmembrane region" description="Helical" evidence="1">
    <location>
        <begin position="68"/>
        <end position="94"/>
    </location>
</feature>
<protein>
    <submittedName>
        <fullName evidence="2">Uncharacterized protein</fullName>
    </submittedName>
</protein>
<gene>
    <name evidence="2" type="ORF">ARHIZOSPH14_00040</name>
</gene>
<keyword evidence="1" id="KW-0472">Membrane</keyword>